<evidence type="ECO:0000256" key="1">
    <source>
        <dbReference type="SAM" id="MobiDB-lite"/>
    </source>
</evidence>
<name>A0A2C5XBX8_9HYPO</name>
<dbReference type="OrthoDB" id="10624650at2759"/>
<protein>
    <submittedName>
        <fullName evidence="2">Uncharacterized protein</fullName>
    </submittedName>
</protein>
<sequence>MECASRALAQVQTSVKPESTAPCTARPGHAPLGCLEKRLARCRLGSLWGWWGDKWGSKSADETLSDHVQLQLAACSAPQPAPPCFQSTVASKHWCYQSQAVAPAGKQPAISALWRPGTVCPPTVCLAAHCSLPYLASCVHKHGGAMAAANMEQKTGDETTRAQWTPIFLGQCEAAWVSRAASAPLPWHPRVDGLLHIPPLPLFLGGRAKPYLEPCCCLLACPSLPRLPPTTVSHAPSPILSHKPSPPSVSLAPPKLPWPLPNWPPSKASPSPSPEAVLSCGNLVRPQHSAL</sequence>
<feature type="region of interest" description="Disordered" evidence="1">
    <location>
        <begin position="232"/>
        <end position="253"/>
    </location>
</feature>
<evidence type="ECO:0000313" key="3">
    <source>
        <dbReference type="Proteomes" id="UP000226192"/>
    </source>
</evidence>
<dbReference type="EMBL" id="NJET01000006">
    <property type="protein sequence ID" value="PHH66639.1"/>
    <property type="molecule type" value="Genomic_DNA"/>
</dbReference>
<dbReference type="AlphaFoldDB" id="A0A2C5XBX8"/>
<dbReference type="Proteomes" id="UP000226192">
    <property type="component" value="Unassembled WGS sequence"/>
</dbReference>
<organism evidence="2 3">
    <name type="scientific">Ophiocordyceps australis</name>
    <dbReference type="NCBI Taxonomy" id="1399860"/>
    <lineage>
        <taxon>Eukaryota</taxon>
        <taxon>Fungi</taxon>
        <taxon>Dikarya</taxon>
        <taxon>Ascomycota</taxon>
        <taxon>Pezizomycotina</taxon>
        <taxon>Sordariomycetes</taxon>
        <taxon>Hypocreomycetidae</taxon>
        <taxon>Hypocreales</taxon>
        <taxon>Ophiocordycipitaceae</taxon>
        <taxon>Ophiocordyceps</taxon>
    </lineage>
</organism>
<evidence type="ECO:0000313" key="2">
    <source>
        <dbReference type="EMBL" id="PHH66639.1"/>
    </source>
</evidence>
<keyword evidence="3" id="KW-1185">Reference proteome</keyword>
<gene>
    <name evidence="2" type="ORF">CDD81_6476</name>
</gene>
<accession>A0A2C5XBX8</accession>
<comment type="caution">
    <text evidence="2">The sequence shown here is derived from an EMBL/GenBank/DDBJ whole genome shotgun (WGS) entry which is preliminary data.</text>
</comment>
<proteinExistence type="predicted"/>
<reference evidence="2 3" key="1">
    <citation type="submission" date="2017-06" db="EMBL/GenBank/DDBJ databases">
        <title>Ant-infecting Ophiocordyceps genomes reveal a high diversity of potential behavioral manipulation genes and a possible major role for enterotoxins.</title>
        <authorList>
            <person name="De Bekker C."/>
            <person name="Evans H.C."/>
            <person name="Brachmann A."/>
            <person name="Hughes D.P."/>
        </authorList>
    </citation>
    <scope>NUCLEOTIDE SEQUENCE [LARGE SCALE GENOMIC DNA]</scope>
    <source>
        <strain evidence="2 3">Map64</strain>
    </source>
</reference>